<evidence type="ECO:0000313" key="4">
    <source>
        <dbReference type="Proteomes" id="UP000249056"/>
    </source>
</evidence>
<proteinExistence type="predicted"/>
<evidence type="ECO:0000313" key="3">
    <source>
        <dbReference type="EMBL" id="RAL60364.1"/>
    </source>
</evidence>
<dbReference type="Proteomes" id="UP000249056">
    <property type="component" value="Unassembled WGS sequence"/>
</dbReference>
<organism evidence="3 4">
    <name type="scientific">Monilinia fructigena</name>
    <dbReference type="NCBI Taxonomy" id="38457"/>
    <lineage>
        <taxon>Eukaryota</taxon>
        <taxon>Fungi</taxon>
        <taxon>Dikarya</taxon>
        <taxon>Ascomycota</taxon>
        <taxon>Pezizomycotina</taxon>
        <taxon>Leotiomycetes</taxon>
        <taxon>Helotiales</taxon>
        <taxon>Sclerotiniaceae</taxon>
        <taxon>Monilinia</taxon>
    </lineage>
</organism>
<keyword evidence="2" id="KW-0732">Signal</keyword>
<feature type="signal peptide" evidence="2">
    <location>
        <begin position="1"/>
        <end position="19"/>
    </location>
</feature>
<evidence type="ECO:0000256" key="2">
    <source>
        <dbReference type="SAM" id="SignalP"/>
    </source>
</evidence>
<feature type="region of interest" description="Disordered" evidence="1">
    <location>
        <begin position="86"/>
        <end position="112"/>
    </location>
</feature>
<dbReference type="OrthoDB" id="3563477at2759"/>
<accession>A0A395IKI6</accession>
<keyword evidence="4" id="KW-1185">Reference proteome</keyword>
<reference evidence="3 4" key="1">
    <citation type="submission" date="2018-06" db="EMBL/GenBank/DDBJ databases">
        <title>Genome Sequence of the Brown Rot Fungal Pathogen Monilinia fructigena.</title>
        <authorList>
            <person name="Landi L."/>
            <person name="De Miccolis Angelini R.M."/>
            <person name="Pollastro S."/>
            <person name="Abate D."/>
            <person name="Faretra F."/>
            <person name="Romanazzi G."/>
        </authorList>
    </citation>
    <scope>NUCLEOTIDE SEQUENCE [LARGE SCALE GENOMIC DNA]</scope>
    <source>
        <strain evidence="3 4">Mfrg269</strain>
    </source>
</reference>
<gene>
    <name evidence="3" type="ORF">DID88_000140</name>
</gene>
<evidence type="ECO:0008006" key="5">
    <source>
        <dbReference type="Google" id="ProtNLM"/>
    </source>
</evidence>
<feature type="chain" id="PRO_5017350795" description="Hydrophobin" evidence="2">
    <location>
        <begin position="20"/>
        <end position="112"/>
    </location>
</feature>
<sequence>MHASFIAVLSGFLAFNAAAIPTNGGTPASWGSSSPTGTPACSGSKYTCTSNGLLTILTCTNVLNNVGISIPISILKRDVEVEGRDIEARGGGGGGSSKDGDYCCTSSGLLNT</sequence>
<dbReference type="AlphaFoldDB" id="A0A395IKI6"/>
<name>A0A395IKI6_9HELO</name>
<dbReference type="EMBL" id="QKRW01000041">
    <property type="protein sequence ID" value="RAL60364.1"/>
    <property type="molecule type" value="Genomic_DNA"/>
</dbReference>
<evidence type="ECO:0000256" key="1">
    <source>
        <dbReference type="SAM" id="MobiDB-lite"/>
    </source>
</evidence>
<protein>
    <recommendedName>
        <fullName evidence="5">Hydrophobin</fullName>
    </recommendedName>
</protein>
<comment type="caution">
    <text evidence="3">The sequence shown here is derived from an EMBL/GenBank/DDBJ whole genome shotgun (WGS) entry which is preliminary data.</text>
</comment>